<dbReference type="InterPro" id="IPR036691">
    <property type="entry name" value="Endo/exonu/phosph_ase_sf"/>
</dbReference>
<proteinExistence type="predicted"/>
<name>A0ABN8NSJ4_9CNID</name>
<accession>A0ABN8NSJ4</accession>
<evidence type="ECO:0000313" key="3">
    <source>
        <dbReference type="Proteomes" id="UP001159405"/>
    </source>
</evidence>
<evidence type="ECO:0000313" key="2">
    <source>
        <dbReference type="EMBL" id="CAH3118815.1"/>
    </source>
</evidence>
<protein>
    <recommendedName>
        <fullName evidence="4">Endonuclease/exonuclease/phosphatase domain-containing protein</fullName>
    </recommendedName>
</protein>
<evidence type="ECO:0008006" key="4">
    <source>
        <dbReference type="Google" id="ProtNLM"/>
    </source>
</evidence>
<evidence type="ECO:0000256" key="1">
    <source>
        <dbReference type="SAM" id="MobiDB-lite"/>
    </source>
</evidence>
<dbReference type="Gene3D" id="3.60.10.10">
    <property type="entry name" value="Endonuclease/exonuclease/phosphatase"/>
    <property type="match status" value="1"/>
</dbReference>
<dbReference type="EMBL" id="CALNXK010000032">
    <property type="protein sequence ID" value="CAH3118815.1"/>
    <property type="molecule type" value="Genomic_DNA"/>
</dbReference>
<keyword evidence="3" id="KW-1185">Reference proteome</keyword>
<comment type="caution">
    <text evidence="2">The sequence shown here is derived from an EMBL/GenBank/DDBJ whole genome shotgun (WGS) entry which is preliminary data.</text>
</comment>
<reference evidence="2 3" key="1">
    <citation type="submission" date="2022-05" db="EMBL/GenBank/DDBJ databases">
        <authorList>
            <consortium name="Genoscope - CEA"/>
            <person name="William W."/>
        </authorList>
    </citation>
    <scope>NUCLEOTIDE SEQUENCE [LARGE SCALE GENOMIC DNA]</scope>
</reference>
<feature type="compositionally biased region" description="Basic and acidic residues" evidence="1">
    <location>
        <begin position="23"/>
        <end position="34"/>
    </location>
</feature>
<dbReference type="Proteomes" id="UP001159405">
    <property type="component" value="Unassembled WGS sequence"/>
</dbReference>
<dbReference type="SUPFAM" id="SSF56219">
    <property type="entry name" value="DNase I-like"/>
    <property type="match status" value="1"/>
</dbReference>
<sequence>MGSPPRGRNCRESHRLQISSHEGPSHLRGKEDKHEQGVGFLVHNGIVNTAYAPTSDYDGDAVEDFYEHLQEILDHSLKNGTLVVLGDWNAKVGEDALKNWKGTCGR</sequence>
<feature type="region of interest" description="Disordered" evidence="1">
    <location>
        <begin position="1"/>
        <end position="34"/>
    </location>
</feature>
<organism evidence="2 3">
    <name type="scientific">Porites lobata</name>
    <dbReference type="NCBI Taxonomy" id="104759"/>
    <lineage>
        <taxon>Eukaryota</taxon>
        <taxon>Metazoa</taxon>
        <taxon>Cnidaria</taxon>
        <taxon>Anthozoa</taxon>
        <taxon>Hexacorallia</taxon>
        <taxon>Scleractinia</taxon>
        <taxon>Fungiina</taxon>
        <taxon>Poritidae</taxon>
        <taxon>Porites</taxon>
    </lineage>
</organism>
<gene>
    <name evidence="2" type="ORF">PLOB_00026601</name>
</gene>